<dbReference type="Proteomes" id="UP000325577">
    <property type="component" value="Linkage Group LG0"/>
</dbReference>
<evidence type="ECO:0000313" key="2">
    <source>
        <dbReference type="EMBL" id="KAA8548970.1"/>
    </source>
</evidence>
<evidence type="ECO:0000313" key="3">
    <source>
        <dbReference type="Proteomes" id="UP000325577"/>
    </source>
</evidence>
<dbReference type="EMBL" id="CM018031">
    <property type="protein sequence ID" value="KAA8548970.1"/>
    <property type="molecule type" value="Genomic_DNA"/>
</dbReference>
<proteinExistence type="predicted"/>
<feature type="compositionally biased region" description="Gly residues" evidence="1">
    <location>
        <begin position="87"/>
        <end position="99"/>
    </location>
</feature>
<dbReference type="AlphaFoldDB" id="A0A5J5C4B9"/>
<dbReference type="PANTHER" id="PTHR36751:SF1">
    <property type="entry name" value="F3E22.8 PROTEIN"/>
    <property type="match status" value="1"/>
</dbReference>
<accession>A0A5J5C4B9</accession>
<organism evidence="2 3">
    <name type="scientific">Nyssa sinensis</name>
    <dbReference type="NCBI Taxonomy" id="561372"/>
    <lineage>
        <taxon>Eukaryota</taxon>
        <taxon>Viridiplantae</taxon>
        <taxon>Streptophyta</taxon>
        <taxon>Embryophyta</taxon>
        <taxon>Tracheophyta</taxon>
        <taxon>Spermatophyta</taxon>
        <taxon>Magnoliopsida</taxon>
        <taxon>eudicotyledons</taxon>
        <taxon>Gunneridae</taxon>
        <taxon>Pentapetalae</taxon>
        <taxon>asterids</taxon>
        <taxon>Cornales</taxon>
        <taxon>Nyssaceae</taxon>
        <taxon>Nyssa</taxon>
    </lineage>
</organism>
<dbReference type="PANTHER" id="PTHR36751">
    <property type="entry name" value="F3E22.8 PROTEIN"/>
    <property type="match status" value="1"/>
</dbReference>
<feature type="region of interest" description="Disordered" evidence="1">
    <location>
        <begin position="57"/>
        <end position="99"/>
    </location>
</feature>
<name>A0A5J5C4B9_9ASTE</name>
<gene>
    <name evidence="2" type="ORF">F0562_000654</name>
</gene>
<sequence length="187" mass="19864">MEISLVSSAVSVAASQGLVFFAGGLQISASIFPVDTVAPPLVKSNYLKAAPRRLVRKTRRTRRRSLTSGGAEDGEDGGLFGDDGDGDGPFGGGRSGGGGGGGWNFDRFGWSNRDESSSAWPSDPAFDFVYEGHLDAARDASRLSDLKPHLFAERSHSHVDLDLNHALELNPSNEARPRLLTVAVVLI</sequence>
<keyword evidence="3" id="KW-1185">Reference proteome</keyword>
<reference evidence="2 3" key="1">
    <citation type="submission" date="2019-09" db="EMBL/GenBank/DDBJ databases">
        <title>A chromosome-level genome assembly of the Chinese tupelo Nyssa sinensis.</title>
        <authorList>
            <person name="Yang X."/>
            <person name="Kang M."/>
            <person name="Yang Y."/>
            <person name="Xiong H."/>
            <person name="Wang M."/>
            <person name="Zhang Z."/>
            <person name="Wang Z."/>
            <person name="Wu H."/>
            <person name="Ma T."/>
            <person name="Liu J."/>
            <person name="Xi Z."/>
        </authorList>
    </citation>
    <scope>NUCLEOTIDE SEQUENCE [LARGE SCALE GENOMIC DNA]</scope>
    <source>
        <strain evidence="2">J267</strain>
        <tissue evidence="2">Leaf</tissue>
    </source>
</reference>
<feature type="compositionally biased region" description="Acidic residues" evidence="1">
    <location>
        <begin position="72"/>
        <end position="86"/>
    </location>
</feature>
<protein>
    <submittedName>
        <fullName evidence="2">Uncharacterized protein</fullName>
    </submittedName>
</protein>
<evidence type="ECO:0000256" key="1">
    <source>
        <dbReference type="SAM" id="MobiDB-lite"/>
    </source>
</evidence>